<dbReference type="OrthoDB" id="242257at2759"/>
<dbReference type="InterPro" id="IPR002219">
    <property type="entry name" value="PKC_DAG/PE"/>
</dbReference>
<keyword evidence="7" id="KW-1185">Reference proteome</keyword>
<evidence type="ECO:0000256" key="3">
    <source>
        <dbReference type="ARBA" id="ARBA00022833"/>
    </source>
</evidence>
<evidence type="ECO:0000256" key="4">
    <source>
        <dbReference type="SAM" id="MobiDB-lite"/>
    </source>
</evidence>
<dbReference type="GO" id="GO:0016020">
    <property type="term" value="C:membrane"/>
    <property type="evidence" value="ECO:0007669"/>
    <property type="project" value="UniProtKB-SubCell"/>
</dbReference>
<dbReference type="WBParaSite" id="SBAD_0000211901-mRNA-1">
    <property type="protein sequence ID" value="SBAD_0000211901-mRNA-1"/>
    <property type="gene ID" value="SBAD_0000211901"/>
</dbReference>
<name>A0A183IEH5_9BILA</name>
<dbReference type="EMBL" id="UZAM01007049">
    <property type="protein sequence ID" value="VDO96237.1"/>
    <property type="molecule type" value="Genomic_DNA"/>
</dbReference>
<keyword evidence="3" id="KW-0862">Zinc</keyword>
<feature type="region of interest" description="Disordered" evidence="4">
    <location>
        <begin position="222"/>
        <end position="248"/>
    </location>
</feature>
<dbReference type="Gene3D" id="3.30.60.20">
    <property type="match status" value="1"/>
</dbReference>
<evidence type="ECO:0000256" key="2">
    <source>
        <dbReference type="ARBA" id="ARBA00022771"/>
    </source>
</evidence>
<reference evidence="8" key="1">
    <citation type="submission" date="2016-06" db="UniProtKB">
        <authorList>
            <consortium name="WormBaseParasite"/>
        </authorList>
    </citation>
    <scope>IDENTIFICATION</scope>
</reference>
<dbReference type="GO" id="GO:0008270">
    <property type="term" value="F:zinc ion binding"/>
    <property type="evidence" value="ECO:0007669"/>
    <property type="project" value="UniProtKB-KW"/>
</dbReference>
<sequence>MKFAQNLVFLPVALNFHRKVILVCNFTCHEKCLNTVASFCSGVAMQLIKNPVAHCWSEPGYIKRRFCCVCRKKTDDILSVECEVCEYYVHVFCQDLAVSDCKEAGTFIGSLEPATQKQHHHWREGNLPAGSKCAVCRKTCWSAECLAGMRCEWCCVTVSLTDQIVVDRRQTVCDVQAHAICYRQISPDCDFGVLRQIMLPPNCLTAPRTELPMEQLLSIKCRDKDPSTPPNVQIPEDSGSSTNEETGRDKEDCKISLLLQSCSSIKQADQLSDICYLYICSNTFLMHTKEI</sequence>
<feature type="domain" description="Phorbol-ester/DAG-type" evidence="5">
    <location>
        <begin position="119"/>
        <end position="189"/>
    </location>
</feature>
<reference evidence="6 7" key="2">
    <citation type="submission" date="2018-11" db="EMBL/GenBank/DDBJ databases">
        <authorList>
            <consortium name="Pathogen Informatics"/>
        </authorList>
    </citation>
    <scope>NUCLEOTIDE SEQUENCE [LARGE SCALE GENOMIC DNA]</scope>
</reference>
<dbReference type="InterPro" id="IPR037607">
    <property type="entry name" value="DGK"/>
</dbReference>
<dbReference type="PROSITE" id="PS50081">
    <property type="entry name" value="ZF_DAG_PE_2"/>
    <property type="match status" value="2"/>
</dbReference>
<accession>A0A183IEH5</accession>
<dbReference type="PANTHER" id="PTHR11255:SF54">
    <property type="entry name" value="DIACYLGLYCEROL KINASE THETA"/>
    <property type="match status" value="1"/>
</dbReference>
<protein>
    <submittedName>
        <fullName evidence="8">Diacylglycerol kinase theta</fullName>
    </submittedName>
</protein>
<keyword evidence="2" id="KW-0863">Zinc-finger</keyword>
<organism evidence="8">
    <name type="scientific">Soboliphyme baturini</name>
    <dbReference type="NCBI Taxonomy" id="241478"/>
    <lineage>
        <taxon>Eukaryota</taxon>
        <taxon>Metazoa</taxon>
        <taxon>Ecdysozoa</taxon>
        <taxon>Nematoda</taxon>
        <taxon>Enoplea</taxon>
        <taxon>Dorylaimia</taxon>
        <taxon>Dioctophymatida</taxon>
        <taxon>Dioctophymatoidea</taxon>
        <taxon>Soboliphymatidae</taxon>
        <taxon>Soboliphyme</taxon>
    </lineage>
</organism>
<dbReference type="GO" id="GO:0004143">
    <property type="term" value="F:ATP-dependent diacylglycerol kinase activity"/>
    <property type="evidence" value="ECO:0007669"/>
    <property type="project" value="InterPro"/>
</dbReference>
<evidence type="ECO:0000256" key="1">
    <source>
        <dbReference type="ARBA" id="ARBA00022723"/>
    </source>
</evidence>
<proteinExistence type="predicted"/>
<evidence type="ECO:0000259" key="5">
    <source>
        <dbReference type="PROSITE" id="PS50081"/>
    </source>
</evidence>
<gene>
    <name evidence="6" type="ORF">SBAD_LOCUS2019</name>
</gene>
<dbReference type="PANTHER" id="PTHR11255">
    <property type="entry name" value="DIACYLGLYCEROL KINASE"/>
    <property type="match status" value="1"/>
</dbReference>
<evidence type="ECO:0000313" key="6">
    <source>
        <dbReference type="EMBL" id="VDO96237.1"/>
    </source>
</evidence>
<keyword evidence="1" id="KW-0479">Metal-binding</keyword>
<dbReference type="SMART" id="SM00109">
    <property type="entry name" value="C1"/>
    <property type="match status" value="2"/>
</dbReference>
<dbReference type="Proteomes" id="UP000270296">
    <property type="component" value="Unassembled WGS sequence"/>
</dbReference>
<dbReference type="CDD" id="cd20804">
    <property type="entry name" value="C1_DGKtheta_typeV_rpt2"/>
    <property type="match status" value="1"/>
</dbReference>
<dbReference type="GO" id="GO:0007165">
    <property type="term" value="P:signal transduction"/>
    <property type="evidence" value="ECO:0007669"/>
    <property type="project" value="InterPro"/>
</dbReference>
<dbReference type="InterPro" id="IPR046349">
    <property type="entry name" value="C1-like_sf"/>
</dbReference>
<dbReference type="SUPFAM" id="SSF57889">
    <property type="entry name" value="Cysteine-rich domain"/>
    <property type="match status" value="2"/>
</dbReference>
<evidence type="ECO:0000313" key="7">
    <source>
        <dbReference type="Proteomes" id="UP000270296"/>
    </source>
</evidence>
<evidence type="ECO:0000313" key="8">
    <source>
        <dbReference type="WBParaSite" id="SBAD_0000211901-mRNA-1"/>
    </source>
</evidence>
<dbReference type="AlphaFoldDB" id="A0A183IEH5"/>
<feature type="domain" description="Phorbol-ester/DAG-type" evidence="5">
    <location>
        <begin position="53"/>
        <end position="101"/>
    </location>
</feature>